<dbReference type="PANTHER" id="PTHR31268:SF8">
    <property type="entry name" value="GALACTINOL--SUCROSE GALACTOSYLTRANSFERASE 4-RELATED"/>
    <property type="match status" value="1"/>
</dbReference>
<evidence type="ECO:0000256" key="2">
    <source>
        <dbReference type="ARBA" id="ARBA00023277"/>
    </source>
</evidence>
<gene>
    <name evidence="3" type="ORF">HPP92_010924</name>
</gene>
<evidence type="ECO:0008006" key="5">
    <source>
        <dbReference type="Google" id="ProtNLM"/>
    </source>
</evidence>
<comment type="caution">
    <text evidence="3">The sequence shown here is derived from an EMBL/GenBank/DDBJ whole genome shotgun (WGS) entry which is preliminary data.</text>
</comment>
<dbReference type="InterPro" id="IPR008811">
    <property type="entry name" value="Glycosyl_hydrolases_36"/>
</dbReference>
<dbReference type="InterPro" id="IPR017853">
    <property type="entry name" value="GH"/>
</dbReference>
<accession>A0A835QUS3</accession>
<dbReference type="Proteomes" id="UP000636800">
    <property type="component" value="Chromosome 5"/>
</dbReference>
<dbReference type="PANTHER" id="PTHR31268">
    <property type="match status" value="1"/>
</dbReference>
<organism evidence="3 4">
    <name type="scientific">Vanilla planifolia</name>
    <name type="common">Vanilla</name>
    <dbReference type="NCBI Taxonomy" id="51239"/>
    <lineage>
        <taxon>Eukaryota</taxon>
        <taxon>Viridiplantae</taxon>
        <taxon>Streptophyta</taxon>
        <taxon>Embryophyta</taxon>
        <taxon>Tracheophyta</taxon>
        <taxon>Spermatophyta</taxon>
        <taxon>Magnoliopsida</taxon>
        <taxon>Liliopsida</taxon>
        <taxon>Asparagales</taxon>
        <taxon>Orchidaceae</taxon>
        <taxon>Vanilloideae</taxon>
        <taxon>Vanilleae</taxon>
        <taxon>Vanilla</taxon>
    </lineage>
</organism>
<reference evidence="3 4" key="1">
    <citation type="journal article" date="2020" name="Nat. Food">
        <title>A phased Vanilla planifolia genome enables genetic improvement of flavour and production.</title>
        <authorList>
            <person name="Hasing T."/>
            <person name="Tang H."/>
            <person name="Brym M."/>
            <person name="Khazi F."/>
            <person name="Huang T."/>
            <person name="Chambers A.H."/>
        </authorList>
    </citation>
    <scope>NUCLEOTIDE SEQUENCE [LARGE SCALE GENOMIC DNA]</scope>
    <source>
        <tissue evidence="3">Leaf</tissue>
    </source>
</reference>
<keyword evidence="2" id="KW-0119">Carbohydrate metabolism</keyword>
<dbReference type="Pfam" id="PF05691">
    <property type="entry name" value="Raffinose_syn"/>
    <property type="match status" value="1"/>
</dbReference>
<dbReference type="EMBL" id="JADCNL010000005">
    <property type="protein sequence ID" value="KAG0480066.1"/>
    <property type="molecule type" value="Genomic_DNA"/>
</dbReference>
<dbReference type="AlphaFoldDB" id="A0A835QUS3"/>
<sequence length="409" mass="45615">MDDLAVIKIVEGGIGLVHPDQTCDFYNSMHSYLSKAGVTGAKIDVIQALEYVGEEYGGRVELERAYYKGLTESMIRNFNGNGVISSMQQCNDFFFLGTEQVSMGRVGDDFWFQDPNGDPMGVYWLQGVHMIHCSYNSLWMGQMIRPDWDMFQSDHVCAKFHAGSRAICGGPVYLSDGLGGHNFDLIKKLVFPDGTIPRWIVFKNPLFDGKSVLKIWNFNKFGGVLGVFNCQGAGWDPKARRIKGFPDCYKPISGTFHVKDIEWDQNEEAAAMGKASEYAVYLNQTEQLLTMNPSSKAMEITLEPLSFEIINFMPVRTLRCGARFSPIGLTNMFNNGGTIVDCEEGGDGCSVRMKVKGEGRLLVYSDCKPRSSHVNGVDVGFEWLEQKKIMLKVSWMEGSSGVTDVVLAY</sequence>
<proteinExistence type="inferred from homology"/>
<evidence type="ECO:0000256" key="1">
    <source>
        <dbReference type="ARBA" id="ARBA00007240"/>
    </source>
</evidence>
<name>A0A835QUS3_VANPL</name>
<evidence type="ECO:0000313" key="3">
    <source>
        <dbReference type="EMBL" id="KAG0480066.1"/>
    </source>
</evidence>
<protein>
    <recommendedName>
        <fullName evidence="5">Stachyose synthase</fullName>
    </recommendedName>
</protein>
<evidence type="ECO:0000313" key="4">
    <source>
        <dbReference type="Proteomes" id="UP000636800"/>
    </source>
</evidence>
<keyword evidence="4" id="KW-1185">Reference proteome</keyword>
<comment type="similarity">
    <text evidence="1">Belongs to the glycosyl hydrolases 36 family.</text>
</comment>
<dbReference type="SUPFAM" id="SSF51445">
    <property type="entry name" value="(Trans)glycosidases"/>
    <property type="match status" value="1"/>
</dbReference>